<reference evidence="3 4" key="1">
    <citation type="submission" date="2020-01" db="EMBL/GenBank/DDBJ databases">
        <title>Identification and distribution of gene clusters putatively required for synthesis of sphingolipid metabolism inhibitors in phylogenetically diverse species of the filamentous fungus Fusarium.</title>
        <authorList>
            <person name="Kim H.-S."/>
            <person name="Busman M."/>
            <person name="Brown D.W."/>
            <person name="Divon H."/>
            <person name="Uhlig S."/>
            <person name="Proctor R.H."/>
        </authorList>
    </citation>
    <scope>NUCLEOTIDE SEQUENCE [LARGE SCALE GENOMIC DNA]</scope>
    <source>
        <strain evidence="3 4">NRRL 20459</strain>
    </source>
</reference>
<dbReference type="InterPro" id="IPR029058">
    <property type="entry name" value="AB_hydrolase_fold"/>
</dbReference>
<comment type="caution">
    <text evidence="3">The sequence shown here is derived from an EMBL/GenBank/DDBJ whole genome shotgun (WGS) entry which is preliminary data.</text>
</comment>
<name>A0A8H4KR35_9HYPO</name>
<keyword evidence="3" id="KW-0378">Hydrolase</keyword>
<dbReference type="PANTHER" id="PTHR43798">
    <property type="entry name" value="MONOACYLGLYCEROL LIPASE"/>
    <property type="match status" value="1"/>
</dbReference>
<feature type="domain" description="AB hydrolase-1" evidence="2">
    <location>
        <begin position="25"/>
        <end position="259"/>
    </location>
</feature>
<organism evidence="3 4">
    <name type="scientific">Fusarium albosuccineum</name>
    <dbReference type="NCBI Taxonomy" id="1237068"/>
    <lineage>
        <taxon>Eukaryota</taxon>
        <taxon>Fungi</taxon>
        <taxon>Dikarya</taxon>
        <taxon>Ascomycota</taxon>
        <taxon>Pezizomycotina</taxon>
        <taxon>Sordariomycetes</taxon>
        <taxon>Hypocreomycetidae</taxon>
        <taxon>Hypocreales</taxon>
        <taxon>Nectriaceae</taxon>
        <taxon>Fusarium</taxon>
        <taxon>Fusarium decemcellulare species complex</taxon>
    </lineage>
</organism>
<dbReference type="InterPro" id="IPR050266">
    <property type="entry name" value="AB_hydrolase_sf"/>
</dbReference>
<evidence type="ECO:0000256" key="1">
    <source>
        <dbReference type="SAM" id="Phobius"/>
    </source>
</evidence>
<keyword evidence="1" id="KW-0472">Membrane</keyword>
<gene>
    <name evidence="3" type="ORF">FALBO_15814</name>
</gene>
<dbReference type="PRINTS" id="PR00111">
    <property type="entry name" value="ABHYDROLASE"/>
</dbReference>
<feature type="transmembrane region" description="Helical" evidence="1">
    <location>
        <begin position="136"/>
        <end position="153"/>
    </location>
</feature>
<evidence type="ECO:0000313" key="4">
    <source>
        <dbReference type="Proteomes" id="UP000554235"/>
    </source>
</evidence>
<dbReference type="PANTHER" id="PTHR43798:SF33">
    <property type="entry name" value="HYDROLASE, PUTATIVE (AFU_ORTHOLOGUE AFUA_2G14860)-RELATED"/>
    <property type="match status" value="1"/>
</dbReference>
<dbReference type="GO" id="GO:0016787">
    <property type="term" value="F:hydrolase activity"/>
    <property type="evidence" value="ECO:0007669"/>
    <property type="project" value="UniProtKB-KW"/>
</dbReference>
<dbReference type="EMBL" id="JAADYS010002805">
    <property type="protein sequence ID" value="KAF4454526.1"/>
    <property type="molecule type" value="Genomic_DNA"/>
</dbReference>
<keyword evidence="1" id="KW-0812">Transmembrane</keyword>
<protein>
    <submittedName>
        <fullName evidence="3">Alpha beta hydrolase fold-1</fullName>
    </submittedName>
</protein>
<dbReference type="GO" id="GO:0016020">
    <property type="term" value="C:membrane"/>
    <property type="evidence" value="ECO:0007669"/>
    <property type="project" value="TreeGrafter"/>
</dbReference>
<dbReference type="Pfam" id="PF12697">
    <property type="entry name" value="Abhydrolase_6"/>
    <property type="match status" value="1"/>
</dbReference>
<proteinExistence type="predicted"/>
<evidence type="ECO:0000259" key="2">
    <source>
        <dbReference type="Pfam" id="PF12697"/>
    </source>
</evidence>
<sequence length="277" mass="31506">MTTKIDITDLTLSFTSLNDHQASTIVLLHGGLSCRLEWAEVVPFLSDYHILLPDLPSHSESRDIELKSIEDAATHVSRLIRAHAHGSRAHVVGLSMGGFIAQRFAIEHPSLVSSLFVSGAEPYRGLRLFIARQPRILYWAVWIILFLPDWLYWQYASWIGFRRHEALLVEMRRNCSQEMLRNEFASIVRYKLEDVTKIQARMLAVAGGKQDDVEATAVVGEALRSRKIKDYHSNDFSRAVVVKGALHAWNIQHPELFARGIRAWIEGTDLPHGFEDI</sequence>
<keyword evidence="4" id="KW-1185">Reference proteome</keyword>
<keyword evidence="1" id="KW-1133">Transmembrane helix</keyword>
<dbReference type="SUPFAM" id="SSF53474">
    <property type="entry name" value="alpha/beta-Hydrolases"/>
    <property type="match status" value="1"/>
</dbReference>
<evidence type="ECO:0000313" key="3">
    <source>
        <dbReference type="EMBL" id="KAF4454526.1"/>
    </source>
</evidence>
<dbReference type="Gene3D" id="3.40.50.1820">
    <property type="entry name" value="alpha/beta hydrolase"/>
    <property type="match status" value="1"/>
</dbReference>
<dbReference type="InterPro" id="IPR000073">
    <property type="entry name" value="AB_hydrolase_1"/>
</dbReference>
<dbReference type="PROSITE" id="PS51257">
    <property type="entry name" value="PROKAR_LIPOPROTEIN"/>
    <property type="match status" value="1"/>
</dbReference>
<dbReference type="AlphaFoldDB" id="A0A8H4KR35"/>
<dbReference type="Proteomes" id="UP000554235">
    <property type="component" value="Unassembled WGS sequence"/>
</dbReference>
<accession>A0A8H4KR35</accession>
<dbReference type="OrthoDB" id="8119704at2759"/>